<keyword evidence="3" id="KW-0472">Membrane</keyword>
<dbReference type="SUPFAM" id="SSF81606">
    <property type="entry name" value="PP2C-like"/>
    <property type="match status" value="1"/>
</dbReference>
<dbReference type="PANTHER" id="PTHR47992">
    <property type="entry name" value="PROTEIN PHOSPHATASE"/>
    <property type="match status" value="1"/>
</dbReference>
<feature type="compositionally biased region" description="Polar residues" evidence="2">
    <location>
        <begin position="354"/>
        <end position="364"/>
    </location>
</feature>
<organism evidence="5 6">
    <name type="scientific">Chloracidobacterium thermophilum (strain B)</name>
    <dbReference type="NCBI Taxonomy" id="981222"/>
    <lineage>
        <taxon>Bacteria</taxon>
        <taxon>Pseudomonadati</taxon>
        <taxon>Acidobacteriota</taxon>
        <taxon>Terriglobia</taxon>
        <taxon>Terriglobales</taxon>
        <taxon>Acidobacteriaceae</taxon>
        <taxon>Chloracidobacterium</taxon>
    </lineage>
</organism>
<evidence type="ECO:0000259" key="4">
    <source>
        <dbReference type="PROSITE" id="PS51746"/>
    </source>
</evidence>
<evidence type="ECO:0000256" key="1">
    <source>
        <dbReference type="SAM" id="Coils"/>
    </source>
</evidence>
<name>G2LEI2_CHLTF</name>
<dbReference type="SMART" id="SM00331">
    <property type="entry name" value="PP2C_SIG"/>
    <property type="match status" value="1"/>
</dbReference>
<keyword evidence="6" id="KW-1185">Reference proteome</keyword>
<evidence type="ECO:0000313" key="6">
    <source>
        <dbReference type="Proteomes" id="UP000006791"/>
    </source>
</evidence>
<feature type="transmembrane region" description="Helical" evidence="3">
    <location>
        <begin position="370"/>
        <end position="394"/>
    </location>
</feature>
<dbReference type="Pfam" id="PF13672">
    <property type="entry name" value="PP2C_2"/>
    <property type="match status" value="1"/>
</dbReference>
<dbReference type="KEGG" id="ctm:Cabther_A0888"/>
<dbReference type="GO" id="GO:0004722">
    <property type="term" value="F:protein serine/threonine phosphatase activity"/>
    <property type="evidence" value="ECO:0007669"/>
    <property type="project" value="InterPro"/>
</dbReference>
<dbReference type="CDD" id="cd00143">
    <property type="entry name" value="PP2Cc"/>
    <property type="match status" value="1"/>
</dbReference>
<feature type="domain" description="PPM-type phosphatase" evidence="4">
    <location>
        <begin position="1"/>
        <end position="255"/>
    </location>
</feature>
<dbReference type="InterPro" id="IPR036457">
    <property type="entry name" value="PPM-type-like_dom_sf"/>
</dbReference>
<feature type="compositionally biased region" description="Low complexity" evidence="2">
    <location>
        <begin position="305"/>
        <end position="349"/>
    </location>
</feature>
<dbReference type="InterPro" id="IPR015655">
    <property type="entry name" value="PP2C"/>
</dbReference>
<keyword evidence="1" id="KW-0175">Coiled coil</keyword>
<dbReference type="Proteomes" id="UP000006791">
    <property type="component" value="Chromosome 1"/>
</dbReference>
<dbReference type="Gene3D" id="3.60.40.10">
    <property type="entry name" value="PPM-type phosphatase domain"/>
    <property type="match status" value="1"/>
</dbReference>
<keyword evidence="3" id="KW-0812">Transmembrane</keyword>
<dbReference type="InterPro" id="IPR001932">
    <property type="entry name" value="PPM-type_phosphatase-like_dom"/>
</dbReference>
<proteinExistence type="predicted"/>
<gene>
    <name evidence="5" type="ordered locus">Cabther_A0888</name>
</gene>
<feature type="compositionally biased region" description="Basic and acidic residues" evidence="2">
    <location>
        <begin position="401"/>
        <end position="410"/>
    </location>
</feature>
<accession>G2LEI2</accession>
<feature type="region of interest" description="Disordered" evidence="2">
    <location>
        <begin position="290"/>
        <end position="364"/>
    </location>
</feature>
<sequence>MRTDIGLRRTGNEDNLQVVDLTNQRLGLAGRDSSLSPEVAQHRLGKLGTLLIVSDGMGGAAAGEVASEMAVDIVAREMLRQVHAGVPSREAMRRAADRANAAIWERSQNESAIRGLGATLTAVHLCGQEATVSQVGDSRAYLIREGTIRQLTEDQSWANAVKKSGVSQVVNVPNNIILQALGTQQVVNTEITTEVIHPNDILLLCSDGLSNKVEEHELLSYVVTSSSLDAAAEALVKLANDRGGEDNITVVIARLSTVDDPDTISASRATQLLVSEPSGENVMPVGVGRATSDLPSGHPTLANFTVTTESNRTTTTTAHPTTGPAASTSADRWPSLPASELPSSPTASAVETPASPTMPSPQSLSRNGKLFVLLALAAVGVIILAGVAAMIWVLQSRAEKERTGRTEPRPHPVLAPIGLPSATPETPPLTPPSVESGGADGIGRADGLSLDDVEKELDQIEQQVRSVERRLDQIAGQDAERQNCKKRGEQLAALKEALKRHRQKQARADDPSVNDIQKEMQAIAQWLDTLPASLREMKTPDNKLPSPPGTRPVDELRRTVERTVEGLTNNASQFIRHP</sequence>
<evidence type="ECO:0000313" key="5">
    <source>
        <dbReference type="EMBL" id="AEP11645.1"/>
    </source>
</evidence>
<evidence type="ECO:0000256" key="2">
    <source>
        <dbReference type="SAM" id="MobiDB-lite"/>
    </source>
</evidence>
<keyword evidence="3" id="KW-1133">Transmembrane helix</keyword>
<dbReference type="SMART" id="SM00332">
    <property type="entry name" value="PP2Cc"/>
    <property type="match status" value="1"/>
</dbReference>
<dbReference type="EMBL" id="CP002514">
    <property type="protein sequence ID" value="AEP11645.1"/>
    <property type="molecule type" value="Genomic_DNA"/>
</dbReference>
<protein>
    <submittedName>
        <fullName evidence="5">Serine/threonine protein phosphatase</fullName>
    </submittedName>
</protein>
<evidence type="ECO:0000256" key="3">
    <source>
        <dbReference type="SAM" id="Phobius"/>
    </source>
</evidence>
<dbReference type="AlphaFoldDB" id="G2LEI2"/>
<dbReference type="PROSITE" id="PS51746">
    <property type="entry name" value="PPM_2"/>
    <property type="match status" value="1"/>
</dbReference>
<feature type="coiled-coil region" evidence="1">
    <location>
        <begin position="450"/>
        <end position="504"/>
    </location>
</feature>
<feature type="region of interest" description="Disordered" evidence="2">
    <location>
        <begin position="536"/>
        <end position="557"/>
    </location>
</feature>
<dbReference type="STRING" id="981222.Cabther_A0888"/>
<feature type="region of interest" description="Disordered" evidence="2">
    <location>
        <begin position="401"/>
        <end position="439"/>
    </location>
</feature>
<reference evidence="5 6" key="1">
    <citation type="journal article" date="2012" name="Environ. Microbiol.">
        <title>Complete genome of Candidatus Chloracidobacterium thermophilum, a chlorophyll-based photoheterotroph belonging to the phylum Acidobacteria.</title>
        <authorList>
            <person name="Garcia Costas A.M."/>
            <person name="Liu Z."/>
            <person name="Tomsho L.P."/>
            <person name="Schuster S.C."/>
            <person name="Ward D.M."/>
            <person name="Bryant D.A."/>
        </authorList>
    </citation>
    <scope>NUCLEOTIDE SEQUENCE [LARGE SCALE GENOMIC DNA]</scope>
    <source>
        <strain evidence="5 6">B</strain>
    </source>
</reference>
<dbReference type="HOGENOM" id="CLU_471519_0_0_0"/>